<dbReference type="GO" id="GO:0005886">
    <property type="term" value="C:plasma membrane"/>
    <property type="evidence" value="ECO:0007669"/>
    <property type="project" value="InterPro"/>
</dbReference>
<keyword evidence="2" id="KW-0812">Transmembrane</keyword>
<evidence type="ECO:0000313" key="4">
    <source>
        <dbReference type="EMBL" id="TCC34912.1"/>
    </source>
</evidence>
<accession>A0A4V2M482</accession>
<organism evidence="4 5">
    <name type="scientific">Kribbella sindirgiensis</name>
    <dbReference type="NCBI Taxonomy" id="1124744"/>
    <lineage>
        <taxon>Bacteria</taxon>
        <taxon>Bacillati</taxon>
        <taxon>Actinomycetota</taxon>
        <taxon>Actinomycetes</taxon>
        <taxon>Propionibacteriales</taxon>
        <taxon>Kribbellaceae</taxon>
        <taxon>Kribbella</taxon>
    </lineage>
</organism>
<dbReference type="OrthoDB" id="4328740at2"/>
<dbReference type="Pfam" id="PF10099">
    <property type="entry name" value="RskA_C"/>
    <property type="match status" value="1"/>
</dbReference>
<feature type="region of interest" description="Disordered" evidence="1">
    <location>
        <begin position="190"/>
        <end position="210"/>
    </location>
</feature>
<dbReference type="EMBL" id="SJKA01000004">
    <property type="protein sequence ID" value="TCC34912.1"/>
    <property type="molecule type" value="Genomic_DNA"/>
</dbReference>
<sequence>MRDEQSQDSVASGDRELESLLRLPEMWAAVPTDLKERCLAVNRAPGSDLENVVPFGRPRSLRHRAARSRRRLVVLVAAAAAIVVGATGLVTTLTQPDAQTFALSGTELATGAKARAELRDTPSGVEITLRTSGLDGAAPGTYYEAWVKGAKGLVPIGTFHLRGESDRVVLWSGVDMAAYPAMTVTVQPEGGGAASSGRVVLSGAVPPGKR</sequence>
<dbReference type="AlphaFoldDB" id="A0A4V2M482"/>
<feature type="transmembrane region" description="Helical" evidence="2">
    <location>
        <begin position="72"/>
        <end position="93"/>
    </location>
</feature>
<evidence type="ECO:0000313" key="5">
    <source>
        <dbReference type="Proteomes" id="UP000292695"/>
    </source>
</evidence>
<feature type="domain" description="Anti-sigma K factor RskA C-terminal" evidence="3">
    <location>
        <begin position="76"/>
        <end position="193"/>
    </location>
</feature>
<keyword evidence="5" id="KW-1185">Reference proteome</keyword>
<evidence type="ECO:0000256" key="1">
    <source>
        <dbReference type="SAM" id="MobiDB-lite"/>
    </source>
</evidence>
<name>A0A4V2M482_9ACTN</name>
<gene>
    <name evidence="4" type="ORF">E0H50_13550</name>
</gene>
<keyword evidence="2" id="KW-1133">Transmembrane helix</keyword>
<evidence type="ECO:0000256" key="2">
    <source>
        <dbReference type="SAM" id="Phobius"/>
    </source>
</evidence>
<comment type="caution">
    <text evidence="4">The sequence shown here is derived from an EMBL/GenBank/DDBJ whole genome shotgun (WGS) entry which is preliminary data.</text>
</comment>
<dbReference type="InterPro" id="IPR018764">
    <property type="entry name" value="RskA_C"/>
</dbReference>
<protein>
    <submittedName>
        <fullName evidence="4">Anti-sigma factor</fullName>
    </submittedName>
</protein>
<proteinExistence type="predicted"/>
<keyword evidence="2" id="KW-0472">Membrane</keyword>
<reference evidence="4 5" key="1">
    <citation type="submission" date="2019-02" db="EMBL/GenBank/DDBJ databases">
        <title>Kribbella capetownensis sp. nov. and Kribbella speibonae sp. nov., isolated from soil.</title>
        <authorList>
            <person name="Curtis S.M."/>
            <person name="Norton I."/>
            <person name="Everest G.J."/>
            <person name="Meyers P.R."/>
        </authorList>
    </citation>
    <scope>NUCLEOTIDE SEQUENCE [LARGE SCALE GENOMIC DNA]</scope>
    <source>
        <strain evidence="4 5">DSM 27082</strain>
    </source>
</reference>
<evidence type="ECO:0000259" key="3">
    <source>
        <dbReference type="Pfam" id="PF10099"/>
    </source>
</evidence>
<dbReference type="Proteomes" id="UP000292695">
    <property type="component" value="Unassembled WGS sequence"/>
</dbReference>